<organism evidence="8 9">
    <name type="scientific">Desulfopila aestuarii DSM 18488</name>
    <dbReference type="NCBI Taxonomy" id="1121416"/>
    <lineage>
        <taxon>Bacteria</taxon>
        <taxon>Pseudomonadati</taxon>
        <taxon>Thermodesulfobacteriota</taxon>
        <taxon>Desulfobulbia</taxon>
        <taxon>Desulfobulbales</taxon>
        <taxon>Desulfocapsaceae</taxon>
        <taxon>Desulfopila</taxon>
    </lineage>
</organism>
<dbReference type="InterPro" id="IPR042240">
    <property type="entry name" value="CHASE_sf"/>
</dbReference>
<dbReference type="PANTHER" id="PTHR46663:SF2">
    <property type="entry name" value="GGDEF DOMAIN-CONTAINING PROTEIN"/>
    <property type="match status" value="1"/>
</dbReference>
<dbReference type="GO" id="GO:0007165">
    <property type="term" value="P:signal transduction"/>
    <property type="evidence" value="ECO:0007669"/>
    <property type="project" value="UniProtKB-ARBA"/>
</dbReference>
<dbReference type="FunFam" id="3.30.70.270:FF:000001">
    <property type="entry name" value="Diguanylate cyclase domain protein"/>
    <property type="match status" value="1"/>
</dbReference>
<protein>
    <submittedName>
        <fullName evidence="8">Diguanylate cyclase (GGDEF) domain-containing protein</fullName>
    </submittedName>
</protein>
<evidence type="ECO:0000259" key="7">
    <source>
        <dbReference type="PROSITE" id="PS50887"/>
    </source>
</evidence>
<dbReference type="PANTHER" id="PTHR46663">
    <property type="entry name" value="DIGUANYLATE CYCLASE DGCT-RELATED"/>
    <property type="match status" value="1"/>
</dbReference>
<feature type="transmembrane region" description="Helical" evidence="5">
    <location>
        <begin position="274"/>
        <end position="297"/>
    </location>
</feature>
<gene>
    <name evidence="8" type="ORF">SAMN02745220_02708</name>
</gene>
<proteinExistence type="predicted"/>
<dbReference type="EMBL" id="FRFE01000012">
    <property type="protein sequence ID" value="SHO49123.1"/>
    <property type="molecule type" value="Genomic_DNA"/>
</dbReference>
<keyword evidence="9" id="KW-1185">Reference proteome</keyword>
<keyword evidence="4 5" id="KW-0472">Membrane</keyword>
<feature type="transmembrane region" description="Helical" evidence="5">
    <location>
        <begin position="25"/>
        <end position="46"/>
    </location>
</feature>
<evidence type="ECO:0000256" key="4">
    <source>
        <dbReference type="ARBA" id="ARBA00023136"/>
    </source>
</evidence>
<dbReference type="InterPro" id="IPR052163">
    <property type="entry name" value="DGC-Regulatory_Protein"/>
</dbReference>
<evidence type="ECO:0000256" key="2">
    <source>
        <dbReference type="ARBA" id="ARBA00022692"/>
    </source>
</evidence>
<dbReference type="InterPro" id="IPR000160">
    <property type="entry name" value="GGDEF_dom"/>
</dbReference>
<dbReference type="PROSITE" id="PS50839">
    <property type="entry name" value="CHASE"/>
    <property type="match status" value="1"/>
</dbReference>
<feature type="domain" description="CHASE" evidence="6">
    <location>
        <begin position="125"/>
        <end position="213"/>
    </location>
</feature>
<dbReference type="AlphaFoldDB" id="A0A1M7Y914"/>
<keyword evidence="3 5" id="KW-1133">Transmembrane helix</keyword>
<dbReference type="Pfam" id="PF00990">
    <property type="entry name" value="GGDEF"/>
    <property type="match status" value="1"/>
</dbReference>
<evidence type="ECO:0000313" key="8">
    <source>
        <dbReference type="EMBL" id="SHO49123.1"/>
    </source>
</evidence>
<dbReference type="Pfam" id="PF03924">
    <property type="entry name" value="CHASE"/>
    <property type="match status" value="1"/>
</dbReference>
<dbReference type="CDD" id="cd01949">
    <property type="entry name" value="GGDEF"/>
    <property type="match status" value="1"/>
</dbReference>
<accession>A0A1M7Y914</accession>
<dbReference type="SMART" id="SM01079">
    <property type="entry name" value="CHASE"/>
    <property type="match status" value="1"/>
</dbReference>
<evidence type="ECO:0000256" key="3">
    <source>
        <dbReference type="ARBA" id="ARBA00022989"/>
    </source>
</evidence>
<dbReference type="Gene3D" id="3.30.450.350">
    <property type="entry name" value="CHASE domain"/>
    <property type="match status" value="1"/>
</dbReference>
<dbReference type="InterPro" id="IPR029787">
    <property type="entry name" value="Nucleotide_cyclase"/>
</dbReference>
<sequence length="464" mass="51959">MQNCILQRGKNNSPMEMKFLFSQKYLPHFFAVITLCALLIVSEYFFHLNVQHQHGLQHSEVFNQAATVRLNIEREINTTLNLSTGLVLFVSINPTFTESEFVGIAKELLNKAPNLRNIALAKDNVINHIYPFEGNEKALGLRYMDHPEQKEAVVRAIKLKNTVIAGPVNLKQGGEGFISRIPIFLAGSEDSYWGLASIVINVGDFYKACGLSEHDARVRYALRGKDGLGENGAVFFGQESLFTDKESIQLPISLPVGNWILAAKPAELAAMPPLLLFLRGFGIAVSFIVSGLVFALFSSYRRIRYLALHDPLTGLANRRLFFEHVKQAVFSATRKQGRFAIVYLDLDNFKPINDTYGHKHGDHVLKEVALRMTEGLRHSDITARIGGDEFILLMQDTDKAEDIPSLVEKIAQLIRHPLTLDNGVTIQIQASIGASIYPDDGTTADELIRYADRRMYTAKSNKRK</sequence>
<dbReference type="InterPro" id="IPR043128">
    <property type="entry name" value="Rev_trsase/Diguanyl_cyclase"/>
</dbReference>
<dbReference type="SMART" id="SM00267">
    <property type="entry name" value="GGDEF"/>
    <property type="match status" value="1"/>
</dbReference>
<dbReference type="NCBIfam" id="TIGR00254">
    <property type="entry name" value="GGDEF"/>
    <property type="match status" value="1"/>
</dbReference>
<evidence type="ECO:0000256" key="5">
    <source>
        <dbReference type="SAM" id="Phobius"/>
    </source>
</evidence>
<dbReference type="InterPro" id="IPR006189">
    <property type="entry name" value="CHASE_dom"/>
</dbReference>
<feature type="domain" description="GGDEF" evidence="7">
    <location>
        <begin position="337"/>
        <end position="464"/>
    </location>
</feature>
<evidence type="ECO:0000259" key="6">
    <source>
        <dbReference type="PROSITE" id="PS50839"/>
    </source>
</evidence>
<dbReference type="SUPFAM" id="SSF55073">
    <property type="entry name" value="Nucleotide cyclase"/>
    <property type="match status" value="1"/>
</dbReference>
<name>A0A1M7Y914_9BACT</name>
<dbReference type="Proteomes" id="UP000184603">
    <property type="component" value="Unassembled WGS sequence"/>
</dbReference>
<evidence type="ECO:0000256" key="1">
    <source>
        <dbReference type="ARBA" id="ARBA00004370"/>
    </source>
</evidence>
<dbReference type="GO" id="GO:0016020">
    <property type="term" value="C:membrane"/>
    <property type="evidence" value="ECO:0007669"/>
    <property type="project" value="UniProtKB-SubCell"/>
</dbReference>
<dbReference type="GO" id="GO:0003824">
    <property type="term" value="F:catalytic activity"/>
    <property type="evidence" value="ECO:0007669"/>
    <property type="project" value="UniProtKB-ARBA"/>
</dbReference>
<dbReference type="PROSITE" id="PS50887">
    <property type="entry name" value="GGDEF"/>
    <property type="match status" value="1"/>
</dbReference>
<comment type="subcellular location">
    <subcellularLocation>
        <location evidence="1">Membrane</location>
    </subcellularLocation>
</comment>
<dbReference type="Gene3D" id="3.30.70.270">
    <property type="match status" value="1"/>
</dbReference>
<evidence type="ECO:0000313" key="9">
    <source>
        <dbReference type="Proteomes" id="UP000184603"/>
    </source>
</evidence>
<keyword evidence="2 5" id="KW-0812">Transmembrane</keyword>
<reference evidence="8 9" key="1">
    <citation type="submission" date="2016-12" db="EMBL/GenBank/DDBJ databases">
        <authorList>
            <person name="Song W.-J."/>
            <person name="Kurnit D.M."/>
        </authorList>
    </citation>
    <scope>NUCLEOTIDE SEQUENCE [LARGE SCALE GENOMIC DNA]</scope>
    <source>
        <strain evidence="8 9">DSM 18488</strain>
    </source>
</reference>
<dbReference type="STRING" id="1121416.SAMN02745220_02708"/>